<name>A0A8K0G8H3_IGNLU</name>
<organism evidence="2 3">
    <name type="scientific">Ignelater luminosus</name>
    <name type="common">Cucubano</name>
    <name type="synonym">Pyrophorus luminosus</name>
    <dbReference type="NCBI Taxonomy" id="2038154"/>
    <lineage>
        <taxon>Eukaryota</taxon>
        <taxon>Metazoa</taxon>
        <taxon>Ecdysozoa</taxon>
        <taxon>Arthropoda</taxon>
        <taxon>Hexapoda</taxon>
        <taxon>Insecta</taxon>
        <taxon>Pterygota</taxon>
        <taxon>Neoptera</taxon>
        <taxon>Endopterygota</taxon>
        <taxon>Coleoptera</taxon>
        <taxon>Polyphaga</taxon>
        <taxon>Elateriformia</taxon>
        <taxon>Elateroidea</taxon>
        <taxon>Elateridae</taxon>
        <taxon>Agrypninae</taxon>
        <taxon>Pyrophorini</taxon>
        <taxon>Ignelater</taxon>
    </lineage>
</organism>
<dbReference type="Proteomes" id="UP000801492">
    <property type="component" value="Unassembled WGS sequence"/>
</dbReference>
<dbReference type="AlphaFoldDB" id="A0A8K0G8H3"/>
<keyword evidence="1" id="KW-0472">Membrane</keyword>
<evidence type="ECO:0000313" key="3">
    <source>
        <dbReference type="Proteomes" id="UP000801492"/>
    </source>
</evidence>
<comment type="caution">
    <text evidence="2">The sequence shown here is derived from an EMBL/GenBank/DDBJ whole genome shotgun (WGS) entry which is preliminary data.</text>
</comment>
<accession>A0A8K0G8H3</accession>
<gene>
    <name evidence="2" type="ORF">ILUMI_16134</name>
</gene>
<protein>
    <submittedName>
        <fullName evidence="2">Uncharacterized protein</fullName>
    </submittedName>
</protein>
<reference evidence="2" key="1">
    <citation type="submission" date="2019-08" db="EMBL/GenBank/DDBJ databases">
        <title>The genome of the North American firefly Photinus pyralis.</title>
        <authorList>
            <consortium name="Photinus pyralis genome working group"/>
            <person name="Fallon T.R."/>
            <person name="Sander Lower S.E."/>
            <person name="Weng J.-K."/>
        </authorList>
    </citation>
    <scope>NUCLEOTIDE SEQUENCE</scope>
    <source>
        <strain evidence="2">TRF0915ILg1</strain>
        <tissue evidence="2">Whole body</tissue>
    </source>
</reference>
<feature type="non-terminal residue" evidence="2">
    <location>
        <position position="1"/>
    </location>
</feature>
<feature type="transmembrane region" description="Helical" evidence="1">
    <location>
        <begin position="53"/>
        <end position="74"/>
    </location>
</feature>
<sequence>MLKDQHVTSKVMDDIGDNIDLSLIPWKYLQKRLRDAVEYHLKIIEVAEEFENVFSGLLLAMFLNNLGIYSSIIYRLSV</sequence>
<keyword evidence="1" id="KW-1133">Transmembrane helix</keyword>
<keyword evidence="3" id="KW-1185">Reference proteome</keyword>
<keyword evidence="1" id="KW-0812">Transmembrane</keyword>
<evidence type="ECO:0000313" key="2">
    <source>
        <dbReference type="EMBL" id="KAF2890039.1"/>
    </source>
</evidence>
<dbReference type="EMBL" id="VTPC01059184">
    <property type="protein sequence ID" value="KAF2890039.1"/>
    <property type="molecule type" value="Genomic_DNA"/>
</dbReference>
<dbReference type="OrthoDB" id="6617147at2759"/>
<evidence type="ECO:0000256" key="1">
    <source>
        <dbReference type="SAM" id="Phobius"/>
    </source>
</evidence>
<proteinExistence type="predicted"/>